<keyword evidence="5 7" id="KW-0560">Oxidoreductase</keyword>
<evidence type="ECO:0000256" key="5">
    <source>
        <dbReference type="ARBA" id="ARBA00023002"/>
    </source>
</evidence>
<dbReference type="GO" id="GO:0046872">
    <property type="term" value="F:metal ion binding"/>
    <property type="evidence" value="ECO:0007669"/>
    <property type="project" value="UniProtKB-KW"/>
</dbReference>
<evidence type="ECO:0000256" key="2">
    <source>
        <dbReference type="ARBA" id="ARBA00008056"/>
    </source>
</evidence>
<dbReference type="Pfam" id="PF03171">
    <property type="entry name" value="2OG-FeII_Oxy"/>
    <property type="match status" value="1"/>
</dbReference>
<evidence type="ECO:0000256" key="7">
    <source>
        <dbReference type="RuleBase" id="RU003682"/>
    </source>
</evidence>
<evidence type="ECO:0000256" key="4">
    <source>
        <dbReference type="ARBA" id="ARBA00022964"/>
    </source>
</evidence>
<reference evidence="9 10" key="1">
    <citation type="journal article" date="2018" name="PLoS Genet.">
        <title>Population sequencing reveals clonal diversity and ancestral inbreeding in the grapevine cultivar Chardonnay.</title>
        <authorList>
            <person name="Roach M.J."/>
            <person name="Johnson D.L."/>
            <person name="Bohlmann J."/>
            <person name="van Vuuren H.J."/>
            <person name="Jones S.J."/>
            <person name="Pretorius I.S."/>
            <person name="Schmidt S.A."/>
            <person name="Borneman A.R."/>
        </authorList>
    </citation>
    <scope>NUCLEOTIDE SEQUENCE [LARGE SCALE GENOMIC DNA]</scope>
    <source>
        <strain evidence="10">cv. Chardonnay</strain>
        <tissue evidence="9">Leaf</tissue>
    </source>
</reference>
<keyword evidence="3 7" id="KW-0479">Metal-binding</keyword>
<evidence type="ECO:0000313" key="10">
    <source>
        <dbReference type="Proteomes" id="UP000288805"/>
    </source>
</evidence>
<dbReference type="PROSITE" id="PS51471">
    <property type="entry name" value="FE2OG_OXY"/>
    <property type="match status" value="1"/>
</dbReference>
<dbReference type="GO" id="GO:0009805">
    <property type="term" value="P:coumarin biosynthetic process"/>
    <property type="evidence" value="ECO:0007669"/>
    <property type="project" value="UniProtKB-ARBA"/>
</dbReference>
<comment type="similarity">
    <text evidence="2 7">Belongs to the iron/ascorbate-dependent oxidoreductase family.</text>
</comment>
<keyword evidence="4" id="KW-0223">Dioxygenase</keyword>
<protein>
    <submittedName>
        <fullName evidence="9">Feruloyl CoA ortho-hydroxylase 1</fullName>
    </submittedName>
</protein>
<evidence type="ECO:0000256" key="3">
    <source>
        <dbReference type="ARBA" id="ARBA00022723"/>
    </source>
</evidence>
<dbReference type="InterPro" id="IPR026992">
    <property type="entry name" value="DIOX_N"/>
</dbReference>
<evidence type="ECO:0000256" key="1">
    <source>
        <dbReference type="ARBA" id="ARBA00001961"/>
    </source>
</evidence>
<gene>
    <name evidence="9" type="primary">F6'H1_6</name>
    <name evidence="9" type="ORF">CK203_009838</name>
</gene>
<dbReference type="EMBL" id="QGNW01000026">
    <property type="protein sequence ID" value="RVX12882.1"/>
    <property type="molecule type" value="Genomic_DNA"/>
</dbReference>
<accession>A0A438JV94</accession>
<name>A0A438JV94_VITVI</name>
<dbReference type="GO" id="GO:0051213">
    <property type="term" value="F:dioxygenase activity"/>
    <property type="evidence" value="ECO:0007669"/>
    <property type="project" value="UniProtKB-KW"/>
</dbReference>
<dbReference type="PANTHER" id="PTHR47991">
    <property type="entry name" value="OXOGLUTARATE/IRON-DEPENDENT DIOXYGENASE"/>
    <property type="match status" value="1"/>
</dbReference>
<organism evidence="9 10">
    <name type="scientific">Vitis vinifera</name>
    <name type="common">Grape</name>
    <dbReference type="NCBI Taxonomy" id="29760"/>
    <lineage>
        <taxon>Eukaryota</taxon>
        <taxon>Viridiplantae</taxon>
        <taxon>Streptophyta</taxon>
        <taxon>Embryophyta</taxon>
        <taxon>Tracheophyta</taxon>
        <taxon>Spermatophyta</taxon>
        <taxon>Magnoliopsida</taxon>
        <taxon>eudicotyledons</taxon>
        <taxon>Gunneridae</taxon>
        <taxon>Pentapetalae</taxon>
        <taxon>rosids</taxon>
        <taxon>Vitales</taxon>
        <taxon>Vitaceae</taxon>
        <taxon>Viteae</taxon>
        <taxon>Vitis</taxon>
    </lineage>
</organism>
<dbReference type="Gene3D" id="2.60.120.330">
    <property type="entry name" value="B-lactam Antibiotic, Isopenicillin N Synthase, Chain"/>
    <property type="match status" value="1"/>
</dbReference>
<feature type="domain" description="Fe2OG dioxygenase" evidence="8">
    <location>
        <begin position="184"/>
        <end position="291"/>
    </location>
</feature>
<evidence type="ECO:0000313" key="9">
    <source>
        <dbReference type="EMBL" id="RVX12882.1"/>
    </source>
</evidence>
<dbReference type="InterPro" id="IPR044861">
    <property type="entry name" value="IPNS-like_FE2OG_OXY"/>
</dbReference>
<dbReference type="Pfam" id="PF14226">
    <property type="entry name" value="DIOX_N"/>
    <property type="match status" value="1"/>
</dbReference>
<dbReference type="InterPro" id="IPR005123">
    <property type="entry name" value="Oxoglu/Fe-dep_dioxygenase_dom"/>
</dbReference>
<comment type="cofactor">
    <cofactor evidence="1">
        <name>L-ascorbate</name>
        <dbReference type="ChEBI" id="CHEBI:38290"/>
    </cofactor>
</comment>
<dbReference type="SUPFAM" id="SSF51197">
    <property type="entry name" value="Clavaminate synthase-like"/>
    <property type="match status" value="1"/>
</dbReference>
<proteinExistence type="inferred from homology"/>
<sequence>MAPKMVQSATNSWDITDFVVNQGHGVKGLSEMKLLSIPKQFIQPPEERIDASKVVCEECIPVIDLACLDGPKVAQMICDAAENVKEATHRFFTLPGEEKRKYSKENSRSNNVRFGTSFTPQAEKSLEWKDYLSLFYVSENEASALWPSVCKDQALEYMKRSELVIRQLLEVLTRRLNVKEIDEKKESLLMGSMRINLNYYPIYPNPELTVGVGRHSDVSTLTVLLQDDIGGLYVRGVHDTWVHVPPIRGSLVINIGDALQIMSNGRYKSVEHRVIASGSSNRVSVPIFVNPRPSEVIGPFPEVLEGGEEPLYKQVLYSDYVKHFFRKAHDGKNTVEFAKI</sequence>
<dbReference type="Proteomes" id="UP000288805">
    <property type="component" value="Unassembled WGS sequence"/>
</dbReference>
<dbReference type="InterPro" id="IPR050295">
    <property type="entry name" value="Plant_2OG-oxidoreductases"/>
</dbReference>
<keyword evidence="6 7" id="KW-0408">Iron</keyword>
<dbReference type="AlphaFoldDB" id="A0A438JV94"/>
<evidence type="ECO:0000256" key="6">
    <source>
        <dbReference type="ARBA" id="ARBA00023004"/>
    </source>
</evidence>
<dbReference type="FunFam" id="2.60.120.330:FF:000023">
    <property type="entry name" value="Feruloyl CoA ortho-hydroxylase 1"/>
    <property type="match status" value="1"/>
</dbReference>
<dbReference type="InterPro" id="IPR027443">
    <property type="entry name" value="IPNS-like_sf"/>
</dbReference>
<comment type="caution">
    <text evidence="9">The sequence shown here is derived from an EMBL/GenBank/DDBJ whole genome shotgun (WGS) entry which is preliminary data.</text>
</comment>
<evidence type="ECO:0000259" key="8">
    <source>
        <dbReference type="PROSITE" id="PS51471"/>
    </source>
</evidence>